<dbReference type="InterPro" id="IPR036388">
    <property type="entry name" value="WH-like_DNA-bd_sf"/>
</dbReference>
<dbReference type="RefSeq" id="WP_073269207.1">
    <property type="nucleotide sequence ID" value="NZ_FQTU01000001.1"/>
</dbReference>
<dbReference type="SUPFAM" id="SSF100950">
    <property type="entry name" value="NagB/RpiA/CoA transferase-like"/>
    <property type="match status" value="1"/>
</dbReference>
<dbReference type="InterPro" id="IPR014036">
    <property type="entry name" value="DeoR-like_C"/>
</dbReference>
<dbReference type="OrthoDB" id="9797223at2"/>
<evidence type="ECO:0000256" key="2">
    <source>
        <dbReference type="ARBA" id="ARBA00023125"/>
    </source>
</evidence>
<dbReference type="PANTHER" id="PTHR30363:SF44">
    <property type="entry name" value="AGA OPERON TRANSCRIPTIONAL REPRESSOR-RELATED"/>
    <property type="match status" value="1"/>
</dbReference>
<dbReference type="PROSITE" id="PS00894">
    <property type="entry name" value="HTH_DEOR_1"/>
    <property type="match status" value="1"/>
</dbReference>
<dbReference type="Pfam" id="PF08220">
    <property type="entry name" value="HTH_DeoR"/>
    <property type="match status" value="1"/>
</dbReference>
<proteinExistence type="predicted"/>
<dbReference type="SMART" id="SM01134">
    <property type="entry name" value="DeoRC"/>
    <property type="match status" value="1"/>
</dbReference>
<dbReference type="Gene3D" id="1.10.10.10">
    <property type="entry name" value="Winged helix-like DNA-binding domain superfamily/Winged helix DNA-binding domain"/>
    <property type="match status" value="1"/>
</dbReference>
<keyword evidence="2" id="KW-0238">DNA-binding</keyword>
<accession>A0A1M4SCQ0</accession>
<evidence type="ECO:0000313" key="5">
    <source>
        <dbReference type="EMBL" id="SHE30004.1"/>
    </source>
</evidence>
<organism evidence="5 6">
    <name type="scientific">Alkalibacter saccharofermentans DSM 14828</name>
    <dbReference type="NCBI Taxonomy" id="1120975"/>
    <lineage>
        <taxon>Bacteria</taxon>
        <taxon>Bacillati</taxon>
        <taxon>Bacillota</taxon>
        <taxon>Clostridia</taxon>
        <taxon>Eubacteriales</taxon>
        <taxon>Eubacteriaceae</taxon>
        <taxon>Alkalibacter</taxon>
    </lineage>
</organism>
<evidence type="ECO:0000313" key="6">
    <source>
        <dbReference type="Proteomes" id="UP000184251"/>
    </source>
</evidence>
<evidence type="ECO:0000259" key="4">
    <source>
        <dbReference type="PROSITE" id="PS51000"/>
    </source>
</evidence>
<keyword evidence="3" id="KW-0804">Transcription</keyword>
<dbReference type="PRINTS" id="PR00037">
    <property type="entry name" value="HTHLACR"/>
</dbReference>
<dbReference type="Pfam" id="PF00455">
    <property type="entry name" value="DeoRC"/>
    <property type="match status" value="1"/>
</dbReference>
<dbReference type="GO" id="GO:0003677">
    <property type="term" value="F:DNA binding"/>
    <property type="evidence" value="ECO:0007669"/>
    <property type="project" value="UniProtKB-KW"/>
</dbReference>
<dbReference type="STRING" id="1120975.SAMN02746064_00211"/>
<dbReference type="SUPFAM" id="SSF46785">
    <property type="entry name" value="Winged helix' DNA-binding domain"/>
    <property type="match status" value="1"/>
</dbReference>
<keyword evidence="1" id="KW-0805">Transcription regulation</keyword>
<dbReference type="InterPro" id="IPR050313">
    <property type="entry name" value="Carb_Metab_HTH_regulators"/>
</dbReference>
<dbReference type="InterPro" id="IPR036390">
    <property type="entry name" value="WH_DNA-bd_sf"/>
</dbReference>
<dbReference type="SMART" id="SM00420">
    <property type="entry name" value="HTH_DEOR"/>
    <property type="match status" value="1"/>
</dbReference>
<dbReference type="InterPro" id="IPR001034">
    <property type="entry name" value="DeoR_HTH"/>
</dbReference>
<evidence type="ECO:0000256" key="3">
    <source>
        <dbReference type="ARBA" id="ARBA00023163"/>
    </source>
</evidence>
<dbReference type="PROSITE" id="PS51000">
    <property type="entry name" value="HTH_DEOR_2"/>
    <property type="match status" value="1"/>
</dbReference>
<dbReference type="Gene3D" id="3.40.50.1360">
    <property type="match status" value="1"/>
</dbReference>
<feature type="domain" description="HTH deoR-type" evidence="4">
    <location>
        <begin position="3"/>
        <end position="58"/>
    </location>
</feature>
<dbReference type="EMBL" id="FQTU01000001">
    <property type="protein sequence ID" value="SHE30004.1"/>
    <property type="molecule type" value="Genomic_DNA"/>
</dbReference>
<reference evidence="5 6" key="1">
    <citation type="submission" date="2016-11" db="EMBL/GenBank/DDBJ databases">
        <authorList>
            <person name="Jaros S."/>
            <person name="Januszkiewicz K."/>
            <person name="Wedrychowicz H."/>
        </authorList>
    </citation>
    <scope>NUCLEOTIDE SEQUENCE [LARGE SCALE GENOMIC DNA]</scope>
    <source>
        <strain evidence="5 6">DSM 14828</strain>
    </source>
</reference>
<dbReference type="PANTHER" id="PTHR30363">
    <property type="entry name" value="HTH-TYPE TRANSCRIPTIONAL REGULATOR SRLR-RELATED"/>
    <property type="match status" value="1"/>
</dbReference>
<name>A0A1M4SCQ0_9FIRM</name>
<sequence length="258" mass="28728">MFTEERQEKIFIKLQVEKRISIGDITSEFEVSDSTARRDLQEMERRGLLARTHGGAVILKRASYEPNIAAKETENPESKKSIGRLASGYIHTDETIFLDSGSTTLEIARAIMDKQVKIITNSIQIAWELSFSDTVELVMLGGELRKSTKSITGAIALDSIVKLHVDKAFVGANGIDLNAGFTTPNIGEGKIKEIMLKNSKNKFIVADSDKFDQVFGYSFASLDVADYLLTDNNIDKEVHIKYKNAGCDIINENRECLK</sequence>
<gene>
    <name evidence="5" type="ORF">SAMN02746064_00211</name>
</gene>
<dbReference type="InterPro" id="IPR037171">
    <property type="entry name" value="NagB/RpiA_transferase-like"/>
</dbReference>
<dbReference type="Proteomes" id="UP000184251">
    <property type="component" value="Unassembled WGS sequence"/>
</dbReference>
<keyword evidence="6" id="KW-1185">Reference proteome</keyword>
<dbReference type="GO" id="GO:0003700">
    <property type="term" value="F:DNA-binding transcription factor activity"/>
    <property type="evidence" value="ECO:0007669"/>
    <property type="project" value="InterPro"/>
</dbReference>
<dbReference type="AlphaFoldDB" id="A0A1M4SCQ0"/>
<protein>
    <submittedName>
        <fullName evidence="5">Transcriptional regulator, DeoR family</fullName>
    </submittedName>
</protein>
<evidence type="ECO:0000256" key="1">
    <source>
        <dbReference type="ARBA" id="ARBA00023015"/>
    </source>
</evidence>
<dbReference type="InterPro" id="IPR018356">
    <property type="entry name" value="Tscrpt_reg_HTH_DeoR_CS"/>
</dbReference>